<dbReference type="InterPro" id="IPR018060">
    <property type="entry name" value="HTH_AraC"/>
</dbReference>
<proteinExistence type="predicted"/>
<name>A0A419T5P6_9FIRM</name>
<dbReference type="GO" id="GO:0043565">
    <property type="term" value="F:sequence-specific DNA binding"/>
    <property type="evidence" value="ECO:0007669"/>
    <property type="project" value="InterPro"/>
</dbReference>
<feature type="transmembrane region" description="Helical" evidence="4">
    <location>
        <begin position="271"/>
        <end position="293"/>
    </location>
</feature>
<keyword evidence="2" id="KW-0238">DNA-binding</keyword>
<evidence type="ECO:0000256" key="2">
    <source>
        <dbReference type="ARBA" id="ARBA00023125"/>
    </source>
</evidence>
<dbReference type="PROSITE" id="PS00041">
    <property type="entry name" value="HTH_ARAC_FAMILY_1"/>
    <property type="match status" value="1"/>
</dbReference>
<feature type="transmembrane region" description="Helical" evidence="4">
    <location>
        <begin position="20"/>
        <end position="40"/>
    </location>
</feature>
<reference evidence="6 7" key="1">
    <citation type="submission" date="2016-08" db="EMBL/GenBank/DDBJ databases">
        <title>A new outlook on sporulation: Clostridium algidixylanolyticum.</title>
        <authorList>
            <person name="Poppleton D.I."/>
            <person name="Gribaldo S."/>
        </authorList>
    </citation>
    <scope>NUCLEOTIDE SEQUENCE [LARGE SCALE GENOMIC DNA]</scope>
    <source>
        <strain evidence="6 7">SPL73</strain>
    </source>
</reference>
<dbReference type="OrthoDB" id="1877256at2"/>
<keyword evidence="4" id="KW-0812">Transmembrane</keyword>
<dbReference type="PANTHER" id="PTHR43280">
    <property type="entry name" value="ARAC-FAMILY TRANSCRIPTIONAL REGULATOR"/>
    <property type="match status" value="1"/>
</dbReference>
<evidence type="ECO:0000313" key="7">
    <source>
        <dbReference type="Proteomes" id="UP000284277"/>
    </source>
</evidence>
<dbReference type="SUPFAM" id="SSF46689">
    <property type="entry name" value="Homeodomain-like"/>
    <property type="match status" value="1"/>
</dbReference>
<dbReference type="GO" id="GO:0003700">
    <property type="term" value="F:DNA-binding transcription factor activity"/>
    <property type="evidence" value="ECO:0007669"/>
    <property type="project" value="InterPro"/>
</dbReference>
<dbReference type="Pfam" id="PF12833">
    <property type="entry name" value="HTH_18"/>
    <property type="match status" value="1"/>
</dbReference>
<keyword evidence="1" id="KW-0805">Transcription regulation</keyword>
<evidence type="ECO:0000256" key="4">
    <source>
        <dbReference type="SAM" id="Phobius"/>
    </source>
</evidence>
<dbReference type="SMART" id="SM00342">
    <property type="entry name" value="HTH_ARAC"/>
    <property type="match status" value="1"/>
</dbReference>
<protein>
    <recommendedName>
        <fullName evidence="5">HTH araC/xylS-type domain-containing protein</fullName>
    </recommendedName>
</protein>
<evidence type="ECO:0000313" key="6">
    <source>
        <dbReference type="EMBL" id="RKD32897.1"/>
    </source>
</evidence>
<keyword evidence="3" id="KW-0804">Transcription</keyword>
<evidence type="ECO:0000259" key="5">
    <source>
        <dbReference type="PROSITE" id="PS01124"/>
    </source>
</evidence>
<dbReference type="InterPro" id="IPR009057">
    <property type="entry name" value="Homeodomain-like_sf"/>
</dbReference>
<evidence type="ECO:0000256" key="3">
    <source>
        <dbReference type="ARBA" id="ARBA00023163"/>
    </source>
</evidence>
<accession>A0A419T5P6</accession>
<keyword evidence="7" id="KW-1185">Reference proteome</keyword>
<keyword evidence="4" id="KW-0472">Membrane</keyword>
<dbReference type="EMBL" id="MCIA01000009">
    <property type="protein sequence ID" value="RKD32897.1"/>
    <property type="molecule type" value="Genomic_DNA"/>
</dbReference>
<gene>
    <name evidence="6" type="ORF">BET01_16830</name>
</gene>
<dbReference type="PROSITE" id="PS01124">
    <property type="entry name" value="HTH_ARAC_FAMILY_2"/>
    <property type="match status" value="1"/>
</dbReference>
<organism evidence="6 7">
    <name type="scientific">Lacrimispora algidixylanolytica</name>
    <dbReference type="NCBI Taxonomy" id="94868"/>
    <lineage>
        <taxon>Bacteria</taxon>
        <taxon>Bacillati</taxon>
        <taxon>Bacillota</taxon>
        <taxon>Clostridia</taxon>
        <taxon>Lachnospirales</taxon>
        <taxon>Lachnospiraceae</taxon>
        <taxon>Lacrimispora</taxon>
    </lineage>
</organism>
<keyword evidence="4" id="KW-1133">Transmembrane helix</keyword>
<comment type="caution">
    <text evidence="6">The sequence shown here is derived from an EMBL/GenBank/DDBJ whole genome shotgun (WGS) entry which is preliminary data.</text>
</comment>
<dbReference type="AlphaFoldDB" id="A0A419T5P6"/>
<dbReference type="RefSeq" id="WP_120196279.1">
    <property type="nucleotide sequence ID" value="NZ_MCIA01000009.1"/>
</dbReference>
<evidence type="ECO:0000256" key="1">
    <source>
        <dbReference type="ARBA" id="ARBA00023015"/>
    </source>
</evidence>
<dbReference type="Proteomes" id="UP000284277">
    <property type="component" value="Unassembled WGS sequence"/>
</dbReference>
<dbReference type="Gene3D" id="1.10.10.60">
    <property type="entry name" value="Homeodomain-like"/>
    <property type="match status" value="2"/>
</dbReference>
<feature type="domain" description="HTH araC/xylS-type" evidence="5">
    <location>
        <begin position="624"/>
        <end position="723"/>
    </location>
</feature>
<dbReference type="InterPro" id="IPR018062">
    <property type="entry name" value="HTH_AraC-typ_CS"/>
</dbReference>
<sequence>MRNIRKSPGYRKSKFFRNMFFSYCIIILLSFLVYSAVISYESMKVKKEQTAAYYNAKIQTFANAMDQQIFSAQRIVSDLNTSSLINKLYVNVQMKNPIDSYLLYQVLNDIRLQKSAGDNFNIYDIALIINQYDKIYTSNEVIRLPEKIDLSNVEMEPIVVQDLNSVLGMKNAQLLFYKKFFIYTSKYKYGSGSARGMICVLFEDKKITRLLESLSEDGSGLFMYYEGVPVLQTGSTQGSVFSQSSRADENISYEIFASPDKISFGIGDISLFALLFGFLIFVLYAFLAYFFAYRYASPFERIRHIMGKGKRDEKNEGERIVEDVEHLLGERNDYMEQVHTISPYASQGILYSLISGDFDQEGLSQGGLKNFFEFKKLFFLAAVIDIWESTGNKNLLKEAKMRIKNLAATEGDDDYKILCYEKDKNHLFLILNSDKGELLEDRLYEIFDRINKAVPDTVVITMGADDVREEFEELNASCDRAIMTLDRILWEDRGSVYFYDAELEFSLNYYFPKNPVKSLIKAVKEKNLDEIEHFFEEIREKNEQDSDHSVTANQLLLSELYVTVGKVLQITGEFYGIPFRKVEKSPDYRTIEEVISYYKSIIYEMLVEAEEKKESKEELPGLDVELIEYINQNDRNPDLSLAQIADHFFVSCKYVTSLVKKRFGVTYLKYVQERRVEYAVHLLKTTDMSLERIAEECGYTNMLTFRRNFKAIMEQNPSHYRMGQDGVEV</sequence>
<dbReference type="PANTHER" id="PTHR43280:SF34">
    <property type="entry name" value="ARAC-FAMILY TRANSCRIPTIONAL REGULATOR"/>
    <property type="match status" value="1"/>
</dbReference>